<dbReference type="InterPro" id="IPR006602">
    <property type="entry name" value="DM10_dom"/>
</dbReference>
<dbReference type="Proteomes" id="UP001178507">
    <property type="component" value="Unassembled WGS sequence"/>
</dbReference>
<keyword evidence="4" id="KW-0963">Cytoplasm</keyword>
<feature type="compositionally biased region" description="Basic and acidic residues" evidence="9">
    <location>
        <begin position="433"/>
        <end position="454"/>
    </location>
</feature>
<dbReference type="PANTHER" id="PTHR12086:SF9">
    <property type="entry name" value="EF-HAND DOMAIN-CONTAINING PROTEIN 1"/>
    <property type="match status" value="1"/>
</dbReference>
<evidence type="ECO:0000259" key="10">
    <source>
        <dbReference type="PROSITE" id="PS51336"/>
    </source>
</evidence>
<dbReference type="InterPro" id="IPR056750">
    <property type="entry name" value="RRM_ESF1"/>
</dbReference>
<dbReference type="PANTHER" id="PTHR12086">
    <property type="entry name" value="EF-HAND DOMAIN C-TERMINAL CONTAINING PROTEIN"/>
    <property type="match status" value="1"/>
</dbReference>
<organism evidence="11 12">
    <name type="scientific">Effrenium voratum</name>
    <dbReference type="NCBI Taxonomy" id="2562239"/>
    <lineage>
        <taxon>Eukaryota</taxon>
        <taxon>Sar</taxon>
        <taxon>Alveolata</taxon>
        <taxon>Dinophyceae</taxon>
        <taxon>Suessiales</taxon>
        <taxon>Symbiodiniaceae</taxon>
        <taxon>Effrenium</taxon>
    </lineage>
</organism>
<dbReference type="GO" id="GO:0043014">
    <property type="term" value="F:alpha-tubulin binding"/>
    <property type="evidence" value="ECO:0007669"/>
    <property type="project" value="TreeGrafter"/>
</dbReference>
<evidence type="ECO:0000256" key="8">
    <source>
        <dbReference type="ARBA" id="ARBA00023273"/>
    </source>
</evidence>
<dbReference type="Pfam" id="PF08159">
    <property type="entry name" value="NUC153"/>
    <property type="match status" value="1"/>
</dbReference>
<evidence type="ECO:0000313" key="11">
    <source>
        <dbReference type="EMBL" id="CAJ1402767.1"/>
    </source>
</evidence>
<feature type="compositionally biased region" description="Acidic residues" evidence="9">
    <location>
        <begin position="76"/>
        <end position="104"/>
    </location>
</feature>
<dbReference type="GO" id="GO:0000281">
    <property type="term" value="P:mitotic cytokinesis"/>
    <property type="evidence" value="ECO:0007669"/>
    <property type="project" value="TreeGrafter"/>
</dbReference>
<dbReference type="Pfam" id="PF06565">
    <property type="entry name" value="DM10_dom"/>
    <property type="match status" value="3"/>
</dbReference>
<evidence type="ECO:0000313" key="12">
    <source>
        <dbReference type="Proteomes" id="UP001178507"/>
    </source>
</evidence>
<gene>
    <name evidence="11" type="ORF">EVOR1521_LOCUS25576</name>
</gene>
<evidence type="ECO:0000256" key="4">
    <source>
        <dbReference type="ARBA" id="ARBA00022490"/>
    </source>
</evidence>
<dbReference type="GO" id="GO:0005930">
    <property type="term" value="C:axoneme"/>
    <property type="evidence" value="ECO:0007669"/>
    <property type="project" value="TreeGrafter"/>
</dbReference>
<keyword evidence="8" id="KW-0966">Cell projection</keyword>
<feature type="region of interest" description="Disordered" evidence="9">
    <location>
        <begin position="534"/>
        <end position="597"/>
    </location>
</feature>
<evidence type="ECO:0000256" key="5">
    <source>
        <dbReference type="ARBA" id="ARBA00022737"/>
    </source>
</evidence>
<proteinExistence type="predicted"/>
<dbReference type="GO" id="GO:0007052">
    <property type="term" value="P:mitotic spindle organization"/>
    <property type="evidence" value="ECO:0007669"/>
    <property type="project" value="TreeGrafter"/>
</dbReference>
<evidence type="ECO:0000256" key="9">
    <source>
        <dbReference type="SAM" id="MobiDB-lite"/>
    </source>
</evidence>
<dbReference type="SMART" id="SM00676">
    <property type="entry name" value="DM10"/>
    <property type="match status" value="3"/>
</dbReference>
<evidence type="ECO:0000256" key="2">
    <source>
        <dbReference type="ARBA" id="ARBA00004245"/>
    </source>
</evidence>
<feature type="compositionally biased region" description="Basic residues" evidence="9">
    <location>
        <begin position="423"/>
        <end position="432"/>
    </location>
</feature>
<feature type="region of interest" description="Disordered" evidence="9">
    <location>
        <begin position="66"/>
        <end position="118"/>
    </location>
</feature>
<feature type="region of interest" description="Disordered" evidence="9">
    <location>
        <begin position="349"/>
        <end position="497"/>
    </location>
</feature>
<protein>
    <recommendedName>
        <fullName evidence="10">DM10 domain-containing protein</fullName>
    </recommendedName>
</protein>
<evidence type="ECO:0000256" key="3">
    <source>
        <dbReference type="ARBA" id="ARBA00004604"/>
    </source>
</evidence>
<feature type="domain" description="DM10" evidence="10">
    <location>
        <begin position="1044"/>
        <end position="1144"/>
    </location>
</feature>
<keyword evidence="12" id="KW-1185">Reference proteome</keyword>
<keyword evidence="6" id="KW-0206">Cytoskeleton</keyword>
<comment type="subcellular location">
    <subcellularLocation>
        <location evidence="1">Cell projection</location>
        <location evidence="1">Cilium</location>
    </subcellularLocation>
    <subcellularLocation>
        <location evidence="2">Cytoplasm</location>
        <location evidence="2">Cytoskeleton</location>
    </subcellularLocation>
    <subcellularLocation>
        <location evidence="3">Nucleus</location>
        <location evidence="3">Nucleolus</location>
    </subcellularLocation>
</comment>
<dbReference type="GO" id="GO:0005730">
    <property type="term" value="C:nucleolus"/>
    <property type="evidence" value="ECO:0007669"/>
    <property type="project" value="UniProtKB-SubCell"/>
</dbReference>
<dbReference type="Gene3D" id="2.30.29.170">
    <property type="match status" value="3"/>
</dbReference>
<dbReference type="InterPro" id="IPR040193">
    <property type="entry name" value="EFHC1/EFHC2/EFHB"/>
</dbReference>
<accession>A0AA36JAS3</accession>
<dbReference type="InterPro" id="IPR012580">
    <property type="entry name" value="NUC153"/>
</dbReference>
<comment type="caution">
    <text evidence="11">The sequence shown here is derived from an EMBL/GenBank/DDBJ whole genome shotgun (WGS) entry which is preliminary data.</text>
</comment>
<dbReference type="Pfam" id="PF25121">
    <property type="entry name" value="RRM_ESF1"/>
    <property type="match status" value="1"/>
</dbReference>
<evidence type="ECO:0000256" key="1">
    <source>
        <dbReference type="ARBA" id="ARBA00004138"/>
    </source>
</evidence>
<dbReference type="FunFam" id="2.30.29.170:FF:000004">
    <property type="entry name" value="EF-hand domain containing 2"/>
    <property type="match status" value="1"/>
</dbReference>
<keyword evidence="5" id="KW-0677">Repeat</keyword>
<feature type="compositionally biased region" description="Gly residues" evidence="9">
    <location>
        <begin position="355"/>
        <end position="367"/>
    </location>
</feature>
<feature type="region of interest" description="Disordered" evidence="9">
    <location>
        <begin position="618"/>
        <end position="643"/>
    </location>
</feature>
<dbReference type="PROSITE" id="PS51336">
    <property type="entry name" value="DM10"/>
    <property type="match status" value="3"/>
</dbReference>
<name>A0AA36JAS3_9DINO</name>
<dbReference type="GO" id="GO:0060285">
    <property type="term" value="P:cilium-dependent cell motility"/>
    <property type="evidence" value="ECO:0007669"/>
    <property type="project" value="TreeGrafter"/>
</dbReference>
<evidence type="ECO:0000256" key="7">
    <source>
        <dbReference type="ARBA" id="ARBA00023242"/>
    </source>
</evidence>
<feature type="domain" description="DM10" evidence="10">
    <location>
        <begin position="706"/>
        <end position="813"/>
    </location>
</feature>
<dbReference type="GO" id="GO:0072686">
    <property type="term" value="C:mitotic spindle"/>
    <property type="evidence" value="ECO:0007669"/>
    <property type="project" value="TreeGrafter"/>
</dbReference>
<feature type="domain" description="DM10" evidence="10">
    <location>
        <begin position="875"/>
        <end position="988"/>
    </location>
</feature>
<evidence type="ECO:0000256" key="6">
    <source>
        <dbReference type="ARBA" id="ARBA00023212"/>
    </source>
</evidence>
<sequence length="1220" mass="138721">MDRFDTSKDPRFKRAPRNVRRVQVDSRFARMFQDRQFVEGPKVDARGQRLRKDASKRKLQEFYELAGVEGVKAPEEEPEEGEEEPEEDELEEEEEEEEEEDEEDAKVSSAWETTQDVPQGDASSRLAVMGCDWDHVSAGDLMVMFRTYLSTARSKNQAGNVLKISVFPSDYGKQQLEREAREGPLLPAGREVEEDEAAQQDALRRYQMDRTKYYWAMVECDSASTASWLYDQMDGLEADGVCPGTLDLRFVPEGLELPHEPIGMATEVPKKFAGPAQLRSATGHTKVKCTWDEAPAQRRKDLMRKRFTQQELAEMDLQAYLASSSEEEAEVKGKQTRAQELKALVACSEDEGDEGGAGGAGEGGSEGSGSESDFGTRKKQPEGDMEATFSMTATRLEEELSAKSGGVHSLQKESQSAWEKYLEKRKQKRKETRQKVKDEREKQKAKGDDFKPREEEEPEDLAVLMDESKDRGFNLRGPQRRAHDKGTVVEEGDNFQMDVQDQRISKVFQSADFEIDPTNPEFRKSDGMLEVLKEKRRRKAKVPKATPDPAPEVRQSRAKAPEGRKAKASGEGLQIFASQKRALSEKERSGQAKAAPAKKGKKCEECWSEGLSCASSSTPRACQNHDLKPNSRKPQTLTFGPGGSTDSFHKLKVPRLNLALVDKLRDPFHRYDMSYRSPSHEERNVMRESARNTYRPAIAPAWLKHDRQVLKFLAYSQEPVYDCPKETFRIRCCVIYFYLEDGTIMVSEPKLENSGMPQGTFVKRHRVPKPRCLGGGVYGFEDLQVGDTVSIYSRLFKLVACDEFTRRFYYEAMGIMMPEDEEPPLDSFRAADLQQEDPVSLATRSASLAESKEYHHLSAGGNRKNAKLEQYLDNDRRVLRFDCFWDDATKYGTRLYYTLHYYLADDTAEILENMSRNSGRDPYPTFWRRSPLCKHPNITATPGMTEPDERIVYKPHDLVVGQTVDVLGREIYLYDCDAFTRDFYREYLGFEQGSISIRKPRLVHVKLKHPPHTGFGSEEDSLASCLRLTPRPPQRDMKRLIADADKVIRFEAVLANGVPQDSKRKFVVAVFLADDSIGVWELKTRNSGHNEGKFANRARRKNPGTGTWFRKQDFFVGALIEVNGSPFKLTWADDAAFSRMEKNPAQHPCADAEIVLSKIRPLQEELPKEGLMGWKEMQSRQELSLQLVDHEAIALARAYGQYEGTERRAVIDMQKLHAAM</sequence>
<dbReference type="EMBL" id="CAUJNA010003467">
    <property type="protein sequence ID" value="CAJ1402767.1"/>
    <property type="molecule type" value="Genomic_DNA"/>
</dbReference>
<keyword evidence="7" id="KW-0539">Nucleus</keyword>
<reference evidence="11" key="1">
    <citation type="submission" date="2023-08" db="EMBL/GenBank/DDBJ databases">
        <authorList>
            <person name="Chen Y."/>
            <person name="Shah S."/>
            <person name="Dougan E. K."/>
            <person name="Thang M."/>
            <person name="Chan C."/>
        </authorList>
    </citation>
    <scope>NUCLEOTIDE SEQUENCE</scope>
</reference>
<dbReference type="AlphaFoldDB" id="A0AA36JAS3"/>